<accession>Q6Z0E6</accession>
<protein>
    <submittedName>
        <fullName evidence="1">Uncharacterized protein</fullName>
    </submittedName>
</protein>
<name>Q6Z0E6_ORYSJ</name>
<evidence type="ECO:0000313" key="1">
    <source>
        <dbReference type="EMBL" id="BAD03662.1"/>
    </source>
</evidence>
<evidence type="ECO:0000313" key="2">
    <source>
        <dbReference type="Proteomes" id="UP000000763"/>
    </source>
</evidence>
<reference evidence="2" key="2">
    <citation type="journal article" date="2008" name="Nucleic Acids Res.">
        <title>The rice annotation project database (RAP-DB): 2008 update.</title>
        <authorList>
            <consortium name="The rice annotation project (RAP)"/>
        </authorList>
    </citation>
    <scope>GENOME REANNOTATION</scope>
    <source>
        <strain evidence="2">cv. Nipponbare</strain>
    </source>
</reference>
<reference evidence="2" key="1">
    <citation type="journal article" date="2005" name="Nature">
        <title>The map-based sequence of the rice genome.</title>
        <authorList>
            <consortium name="International rice genome sequencing project (IRGSP)"/>
            <person name="Matsumoto T."/>
            <person name="Wu J."/>
            <person name="Kanamori H."/>
            <person name="Katayose Y."/>
            <person name="Fujisawa M."/>
            <person name="Namiki N."/>
            <person name="Mizuno H."/>
            <person name="Yamamoto K."/>
            <person name="Antonio B.A."/>
            <person name="Baba T."/>
            <person name="Sakata K."/>
            <person name="Nagamura Y."/>
            <person name="Aoki H."/>
            <person name="Arikawa K."/>
            <person name="Arita K."/>
            <person name="Bito T."/>
            <person name="Chiden Y."/>
            <person name="Fujitsuka N."/>
            <person name="Fukunaka R."/>
            <person name="Hamada M."/>
            <person name="Harada C."/>
            <person name="Hayashi A."/>
            <person name="Hijishita S."/>
            <person name="Honda M."/>
            <person name="Hosokawa S."/>
            <person name="Ichikawa Y."/>
            <person name="Idonuma A."/>
            <person name="Iijima M."/>
            <person name="Ikeda M."/>
            <person name="Ikeno M."/>
            <person name="Ito K."/>
            <person name="Ito S."/>
            <person name="Ito T."/>
            <person name="Ito Y."/>
            <person name="Ito Y."/>
            <person name="Iwabuchi A."/>
            <person name="Kamiya K."/>
            <person name="Karasawa W."/>
            <person name="Kurita K."/>
            <person name="Katagiri S."/>
            <person name="Kikuta A."/>
            <person name="Kobayashi H."/>
            <person name="Kobayashi N."/>
            <person name="Machita K."/>
            <person name="Maehara T."/>
            <person name="Masukawa M."/>
            <person name="Mizubayashi T."/>
            <person name="Mukai Y."/>
            <person name="Nagasaki H."/>
            <person name="Nagata Y."/>
            <person name="Naito S."/>
            <person name="Nakashima M."/>
            <person name="Nakama Y."/>
            <person name="Nakamichi Y."/>
            <person name="Nakamura M."/>
            <person name="Meguro A."/>
            <person name="Negishi M."/>
            <person name="Ohta I."/>
            <person name="Ohta T."/>
            <person name="Okamoto M."/>
            <person name="Ono N."/>
            <person name="Saji S."/>
            <person name="Sakaguchi M."/>
            <person name="Sakai K."/>
            <person name="Shibata M."/>
            <person name="Shimokawa T."/>
            <person name="Song J."/>
            <person name="Takazaki Y."/>
            <person name="Terasawa K."/>
            <person name="Tsugane M."/>
            <person name="Tsuji K."/>
            <person name="Ueda S."/>
            <person name="Waki K."/>
            <person name="Yamagata H."/>
            <person name="Yamamoto M."/>
            <person name="Yamamoto S."/>
            <person name="Yamane H."/>
            <person name="Yoshiki S."/>
            <person name="Yoshihara R."/>
            <person name="Yukawa K."/>
            <person name="Zhong H."/>
            <person name="Yano M."/>
            <person name="Yuan Q."/>
            <person name="Ouyang S."/>
            <person name="Liu J."/>
            <person name="Jones K.M."/>
            <person name="Gansberger K."/>
            <person name="Moffat K."/>
            <person name="Hill J."/>
            <person name="Bera J."/>
            <person name="Fadrosh D."/>
            <person name="Jin S."/>
            <person name="Johri S."/>
            <person name="Kim M."/>
            <person name="Overton L."/>
            <person name="Reardon M."/>
            <person name="Tsitrin T."/>
            <person name="Vuong H."/>
            <person name="Weaver B."/>
            <person name="Ciecko A."/>
            <person name="Tallon L."/>
            <person name="Jackson J."/>
            <person name="Pai G."/>
            <person name="Aken S.V."/>
            <person name="Utterback T."/>
            <person name="Reidmuller S."/>
            <person name="Feldblyum T."/>
            <person name="Hsiao J."/>
            <person name="Zismann V."/>
            <person name="Iobst S."/>
            <person name="de Vazeille A.R."/>
            <person name="Buell C.R."/>
            <person name="Ying K."/>
            <person name="Li Y."/>
            <person name="Lu T."/>
            <person name="Huang Y."/>
            <person name="Zhao Q."/>
            <person name="Feng Q."/>
            <person name="Zhang L."/>
            <person name="Zhu J."/>
            <person name="Weng Q."/>
            <person name="Mu J."/>
            <person name="Lu Y."/>
            <person name="Fan D."/>
            <person name="Liu Y."/>
            <person name="Guan J."/>
            <person name="Zhang Y."/>
            <person name="Yu S."/>
            <person name="Liu X."/>
            <person name="Zhang Y."/>
            <person name="Hong G."/>
            <person name="Han B."/>
            <person name="Choisne N."/>
            <person name="Demange N."/>
            <person name="Orjeda G."/>
            <person name="Samain S."/>
            <person name="Cattolico L."/>
            <person name="Pelletier E."/>
            <person name="Couloux A."/>
            <person name="Segurens B."/>
            <person name="Wincker P."/>
            <person name="D'Hont A."/>
            <person name="Scarpelli C."/>
            <person name="Weissenbach J."/>
            <person name="Salanoubat M."/>
            <person name="Quetier F."/>
            <person name="Yu Y."/>
            <person name="Kim H.R."/>
            <person name="Rambo T."/>
            <person name="Currie J."/>
            <person name="Collura K."/>
            <person name="Luo M."/>
            <person name="Yang T."/>
            <person name="Ammiraju J.S.S."/>
            <person name="Engler F."/>
            <person name="Soderlund C."/>
            <person name="Wing R.A."/>
            <person name="Palmer L.E."/>
            <person name="de la Bastide M."/>
            <person name="Spiegel L."/>
            <person name="Nascimento L."/>
            <person name="Zutavern T."/>
            <person name="O'Shaughnessy A."/>
            <person name="Dike S."/>
            <person name="Dedhia N."/>
            <person name="Preston R."/>
            <person name="Balija V."/>
            <person name="McCombie W.R."/>
            <person name="Chow T."/>
            <person name="Chen H."/>
            <person name="Chung M."/>
            <person name="Chen C."/>
            <person name="Shaw J."/>
            <person name="Wu H."/>
            <person name="Hsiao K."/>
            <person name="Chao Y."/>
            <person name="Chu M."/>
            <person name="Cheng C."/>
            <person name="Hour A."/>
            <person name="Lee P."/>
            <person name="Lin S."/>
            <person name="Lin Y."/>
            <person name="Liou J."/>
            <person name="Liu S."/>
            <person name="Hsing Y."/>
            <person name="Raghuvanshi S."/>
            <person name="Mohanty A."/>
            <person name="Bharti A.K."/>
            <person name="Gaur A."/>
            <person name="Gupta V."/>
            <person name="Kumar D."/>
            <person name="Ravi V."/>
            <person name="Vij S."/>
            <person name="Kapur A."/>
            <person name="Khurana P."/>
            <person name="Khurana P."/>
            <person name="Khurana J.P."/>
            <person name="Tyagi A.K."/>
            <person name="Gaikwad K."/>
            <person name="Singh A."/>
            <person name="Dalal V."/>
            <person name="Srivastava S."/>
            <person name="Dixit A."/>
            <person name="Pal A.K."/>
            <person name="Ghazi I.A."/>
            <person name="Yadav M."/>
            <person name="Pandit A."/>
            <person name="Bhargava A."/>
            <person name="Sureshbabu K."/>
            <person name="Batra K."/>
            <person name="Sharma T.R."/>
            <person name="Mohapatra T."/>
            <person name="Singh N.K."/>
            <person name="Messing J."/>
            <person name="Nelson A.B."/>
            <person name="Fuks G."/>
            <person name="Kavchok S."/>
            <person name="Keizer G."/>
            <person name="Linton E."/>
            <person name="Llaca V."/>
            <person name="Song R."/>
            <person name="Tanyolac B."/>
            <person name="Young S."/>
            <person name="Ho-Il K."/>
            <person name="Hahn J.H."/>
            <person name="Sangsakoo G."/>
            <person name="Vanavichit A."/>
            <person name="de Mattos Luiz.A.T."/>
            <person name="Zimmer P.D."/>
            <person name="Malone G."/>
            <person name="Dellagostin O."/>
            <person name="de Oliveira A.C."/>
            <person name="Bevan M."/>
            <person name="Bancroft I."/>
            <person name="Minx P."/>
            <person name="Cordum H."/>
            <person name="Wilson R."/>
            <person name="Cheng Z."/>
            <person name="Jin W."/>
            <person name="Jiang J."/>
            <person name="Leong S.A."/>
            <person name="Iwama H."/>
            <person name="Gojobori T."/>
            <person name="Itoh T."/>
            <person name="Niimura Y."/>
            <person name="Fujii Y."/>
            <person name="Habara T."/>
            <person name="Sakai H."/>
            <person name="Sato Y."/>
            <person name="Wilson G."/>
            <person name="Kumar K."/>
            <person name="McCouch S."/>
            <person name="Juretic N."/>
            <person name="Hoen D."/>
            <person name="Wright S."/>
            <person name="Bruskiewich R."/>
            <person name="Bureau T."/>
            <person name="Miyao A."/>
            <person name="Hirochika H."/>
            <person name="Nishikawa T."/>
            <person name="Kadowaki K."/>
            <person name="Sugiura M."/>
            <person name="Burr B."/>
            <person name="Sasaki T."/>
        </authorList>
    </citation>
    <scope>NUCLEOTIDE SEQUENCE [LARGE SCALE GENOMIC DNA]</scope>
    <source>
        <strain evidence="2">cv. Nipponbare</strain>
    </source>
</reference>
<dbReference type="EMBL" id="AP005493">
    <property type="protein sequence ID" value="BAD03662.1"/>
    <property type="molecule type" value="Genomic_DNA"/>
</dbReference>
<dbReference type="Proteomes" id="UP000000763">
    <property type="component" value="Chromosome 8"/>
</dbReference>
<dbReference type="AlphaFoldDB" id="Q6Z0E6"/>
<gene>
    <name evidence="1" type="primary">OSJNBa0078D03.12</name>
</gene>
<organism evidence="1 2">
    <name type="scientific">Oryza sativa subsp. japonica</name>
    <name type="common">Rice</name>
    <dbReference type="NCBI Taxonomy" id="39947"/>
    <lineage>
        <taxon>Eukaryota</taxon>
        <taxon>Viridiplantae</taxon>
        <taxon>Streptophyta</taxon>
        <taxon>Embryophyta</taxon>
        <taxon>Tracheophyta</taxon>
        <taxon>Spermatophyta</taxon>
        <taxon>Magnoliopsida</taxon>
        <taxon>Liliopsida</taxon>
        <taxon>Poales</taxon>
        <taxon>Poaceae</taxon>
        <taxon>BOP clade</taxon>
        <taxon>Oryzoideae</taxon>
        <taxon>Oryzeae</taxon>
        <taxon>Oryzinae</taxon>
        <taxon>Oryza</taxon>
        <taxon>Oryza sativa</taxon>
    </lineage>
</organism>
<proteinExistence type="predicted"/>
<sequence>MADDDEAAEGRHERFGPLAGINNMGVQPEVTSVAAHMWKIGCYYVHEVHGEFRIDEKAFNMNGLYIRKGYQVYFPSNQTACHSELSTNGNCKLKTSCAGRPGVAQVTTMVMSVGFARHGWMELYYPMAHLGLGRSLSIISPRIEAFQNHQFQDKKEKIQFGLGLGQLGHTWTKTLVSLSFVVRFGRVSTRWKANFMAQVVDRAQDTNLFWFHRKSRNKLTGNEGAIDPLLRGQVDQPIKACGFANSW</sequence>